<evidence type="ECO:0000256" key="5">
    <source>
        <dbReference type="ARBA" id="ARBA00023235"/>
    </source>
</evidence>
<dbReference type="PROSITE" id="PS00395">
    <property type="entry name" value="ALANINE_RACEMASE"/>
    <property type="match status" value="1"/>
</dbReference>
<evidence type="ECO:0000313" key="11">
    <source>
        <dbReference type="EMBL" id="WTS13579.1"/>
    </source>
</evidence>
<dbReference type="FunFam" id="3.20.20.10:FF:000002">
    <property type="entry name" value="Alanine racemase"/>
    <property type="match status" value="1"/>
</dbReference>
<dbReference type="InterPro" id="IPR009006">
    <property type="entry name" value="Ala_racemase/Decarboxylase_C"/>
</dbReference>
<gene>
    <name evidence="11" type="primary">alr</name>
    <name evidence="11" type="ORF">OHU69_22535</name>
</gene>
<feature type="binding site" evidence="7 9">
    <location>
        <position position="321"/>
    </location>
    <ligand>
        <name>substrate</name>
    </ligand>
</feature>
<dbReference type="PANTHER" id="PTHR30511">
    <property type="entry name" value="ALANINE RACEMASE"/>
    <property type="match status" value="1"/>
</dbReference>
<feature type="binding site" evidence="7 9">
    <location>
        <position position="139"/>
    </location>
    <ligand>
        <name>substrate</name>
    </ligand>
</feature>
<feature type="active site" description="Proton acceptor; specific for D-alanine" evidence="7">
    <location>
        <position position="41"/>
    </location>
</feature>
<dbReference type="InterPro" id="IPR000821">
    <property type="entry name" value="Ala_racemase"/>
</dbReference>
<dbReference type="GO" id="GO:0030170">
    <property type="term" value="F:pyridoxal phosphate binding"/>
    <property type="evidence" value="ECO:0007669"/>
    <property type="project" value="UniProtKB-UniRule"/>
</dbReference>
<evidence type="ECO:0000256" key="1">
    <source>
        <dbReference type="ARBA" id="ARBA00000316"/>
    </source>
</evidence>
<evidence type="ECO:0000256" key="6">
    <source>
        <dbReference type="ARBA" id="ARBA00072221"/>
    </source>
</evidence>
<comment type="cofactor">
    <cofactor evidence="2 7 8">
        <name>pyridoxal 5'-phosphate</name>
        <dbReference type="ChEBI" id="CHEBI:597326"/>
    </cofactor>
</comment>
<evidence type="ECO:0000256" key="2">
    <source>
        <dbReference type="ARBA" id="ARBA00001933"/>
    </source>
</evidence>
<dbReference type="SUPFAM" id="SSF50621">
    <property type="entry name" value="Alanine racemase C-terminal domain-like"/>
    <property type="match status" value="1"/>
</dbReference>
<comment type="function">
    <text evidence="7">Catalyzes the interconversion of L-alanine and D-alanine. May also act on other amino acids.</text>
</comment>
<proteinExistence type="inferred from homology"/>
<name>A0AAU1UAU8_9ACTN</name>
<dbReference type="GO" id="GO:0030632">
    <property type="term" value="P:D-alanine biosynthetic process"/>
    <property type="evidence" value="ECO:0007669"/>
    <property type="project" value="UniProtKB-UniRule"/>
</dbReference>
<feature type="active site" description="Proton acceptor; specific for L-alanine" evidence="7">
    <location>
        <position position="273"/>
    </location>
</feature>
<comment type="similarity">
    <text evidence="7">Belongs to the alanine racemase family.</text>
</comment>
<dbReference type="EC" id="5.1.1.1" evidence="3 7"/>
<comment type="pathway">
    <text evidence="7">Amino-acid biosynthesis; D-alanine biosynthesis; D-alanine from L-alanine: step 1/1.</text>
</comment>
<feature type="domain" description="Alanine racemase C-terminal" evidence="10">
    <location>
        <begin position="252"/>
        <end position="379"/>
    </location>
</feature>
<dbReference type="InterPro" id="IPR001608">
    <property type="entry name" value="Ala_racemase_N"/>
</dbReference>
<dbReference type="InterPro" id="IPR020622">
    <property type="entry name" value="Ala_racemase_pyridoxalP-BS"/>
</dbReference>
<evidence type="ECO:0000256" key="7">
    <source>
        <dbReference type="HAMAP-Rule" id="MF_01201"/>
    </source>
</evidence>
<dbReference type="Gene3D" id="2.40.37.10">
    <property type="entry name" value="Lyase, Ornithine Decarboxylase, Chain A, domain 1"/>
    <property type="match status" value="1"/>
</dbReference>
<dbReference type="PANTHER" id="PTHR30511:SF0">
    <property type="entry name" value="ALANINE RACEMASE, CATABOLIC-RELATED"/>
    <property type="match status" value="1"/>
</dbReference>
<dbReference type="PRINTS" id="PR00992">
    <property type="entry name" value="ALARACEMASE"/>
</dbReference>
<evidence type="ECO:0000256" key="3">
    <source>
        <dbReference type="ARBA" id="ARBA00013089"/>
    </source>
</evidence>
<dbReference type="NCBIfam" id="TIGR00492">
    <property type="entry name" value="alr"/>
    <property type="match status" value="1"/>
</dbReference>
<dbReference type="GO" id="GO:0009252">
    <property type="term" value="P:peptidoglycan biosynthetic process"/>
    <property type="evidence" value="ECO:0007669"/>
    <property type="project" value="TreeGrafter"/>
</dbReference>
<feature type="modified residue" description="N6-(pyridoxal phosphate)lysine" evidence="7 8">
    <location>
        <position position="41"/>
    </location>
</feature>
<protein>
    <recommendedName>
        <fullName evidence="6 7">Alanine racemase</fullName>
        <ecNumber evidence="3 7">5.1.1.1</ecNumber>
    </recommendedName>
</protein>
<organism evidence="11">
    <name type="scientific">Streptomyces sp. NBC_00119</name>
    <dbReference type="NCBI Taxonomy" id="2975659"/>
    <lineage>
        <taxon>Bacteria</taxon>
        <taxon>Bacillati</taxon>
        <taxon>Actinomycetota</taxon>
        <taxon>Actinomycetes</taxon>
        <taxon>Kitasatosporales</taxon>
        <taxon>Streptomycetaceae</taxon>
        <taxon>Streptomyces</taxon>
    </lineage>
</organism>
<dbReference type="GO" id="GO:0005829">
    <property type="term" value="C:cytosol"/>
    <property type="evidence" value="ECO:0007669"/>
    <property type="project" value="TreeGrafter"/>
</dbReference>
<dbReference type="CDD" id="cd00430">
    <property type="entry name" value="PLPDE_III_AR"/>
    <property type="match status" value="1"/>
</dbReference>
<accession>A0AAU1UAU8</accession>
<dbReference type="SUPFAM" id="SSF51419">
    <property type="entry name" value="PLP-binding barrel"/>
    <property type="match status" value="1"/>
</dbReference>
<dbReference type="EMBL" id="CP108195">
    <property type="protein sequence ID" value="WTS13579.1"/>
    <property type="molecule type" value="Genomic_DNA"/>
</dbReference>
<dbReference type="AlphaFoldDB" id="A0AAU1UAU8"/>
<dbReference type="SMART" id="SM01005">
    <property type="entry name" value="Ala_racemase_C"/>
    <property type="match status" value="1"/>
</dbReference>
<evidence type="ECO:0000259" key="10">
    <source>
        <dbReference type="SMART" id="SM01005"/>
    </source>
</evidence>
<dbReference type="Gene3D" id="3.20.20.10">
    <property type="entry name" value="Alanine racemase"/>
    <property type="match status" value="1"/>
</dbReference>
<evidence type="ECO:0000256" key="9">
    <source>
        <dbReference type="PIRSR" id="PIRSR600821-52"/>
    </source>
</evidence>
<evidence type="ECO:0000256" key="8">
    <source>
        <dbReference type="PIRSR" id="PIRSR600821-50"/>
    </source>
</evidence>
<dbReference type="Pfam" id="PF01168">
    <property type="entry name" value="Ala_racemase_N"/>
    <property type="match status" value="1"/>
</dbReference>
<dbReference type="HAMAP" id="MF_01201">
    <property type="entry name" value="Ala_racemase"/>
    <property type="match status" value="1"/>
</dbReference>
<dbReference type="GO" id="GO:0008784">
    <property type="term" value="F:alanine racemase activity"/>
    <property type="evidence" value="ECO:0007669"/>
    <property type="project" value="UniProtKB-UniRule"/>
</dbReference>
<dbReference type="FunFam" id="2.40.37.10:FF:000015">
    <property type="entry name" value="Alanine racemase"/>
    <property type="match status" value="1"/>
</dbReference>
<reference evidence="11" key="1">
    <citation type="submission" date="2022-10" db="EMBL/GenBank/DDBJ databases">
        <title>The complete genomes of actinobacterial strains from the NBC collection.</title>
        <authorList>
            <person name="Joergensen T.S."/>
            <person name="Alvarez Arevalo M."/>
            <person name="Sterndorff E.B."/>
            <person name="Faurdal D."/>
            <person name="Vuksanovic O."/>
            <person name="Mourched A.-S."/>
            <person name="Charusanti P."/>
            <person name="Shaw S."/>
            <person name="Blin K."/>
            <person name="Weber T."/>
        </authorList>
    </citation>
    <scope>NUCLEOTIDE SEQUENCE</scope>
    <source>
        <strain evidence="11">NBC_00119</strain>
    </source>
</reference>
<sequence>MTERAPAVGRARAEIDLAALRANVRSLRDRAPGAAFMAVVKADAYGHGMIPCARAAQEAGAAWIGTATPEEALAVRAAGIEGRVMCWLWTPGGPWREGIEADLDMSVSGMWALDEVVAAARVVGRAARIQLKADTGLGRNGCLPGDWPELVRSAVAAERDGLVVVTGLWSHFACADEPGHPSIAAQLERFREMVSFAEGAGVRPEVRHIANSPGTLTLPETHFDLVRPGIAMYGISPSPEIGTPEDFGLRPVMTLSASLALVKHAPGGLGVSYGHHYVTPGETTLGLVPLGYGDGIPRHASGTGPVLIGGKLRTVAGRVAMDQFVVDLGGDEPAAGDEAVLFGPGDRGEPTAEDWAQAAGTIAYEIVTRIGARVPRVYVDGGGAARE</sequence>
<evidence type="ECO:0000256" key="4">
    <source>
        <dbReference type="ARBA" id="ARBA00022898"/>
    </source>
</evidence>
<dbReference type="InterPro" id="IPR011079">
    <property type="entry name" value="Ala_racemase_C"/>
</dbReference>
<dbReference type="Pfam" id="PF00842">
    <property type="entry name" value="Ala_racemase_C"/>
    <property type="match status" value="1"/>
</dbReference>
<keyword evidence="4 7" id="KW-0663">Pyridoxal phosphate</keyword>
<dbReference type="InterPro" id="IPR029066">
    <property type="entry name" value="PLP-binding_barrel"/>
</dbReference>
<comment type="catalytic activity">
    <reaction evidence="1 7">
        <text>L-alanine = D-alanine</text>
        <dbReference type="Rhea" id="RHEA:20249"/>
        <dbReference type="ChEBI" id="CHEBI:57416"/>
        <dbReference type="ChEBI" id="CHEBI:57972"/>
        <dbReference type="EC" id="5.1.1.1"/>
    </reaction>
</comment>
<keyword evidence="5 7" id="KW-0413">Isomerase</keyword>